<dbReference type="AlphaFoldDB" id="X1AC79"/>
<gene>
    <name evidence="1" type="ORF">S01H4_23710</name>
</gene>
<comment type="caution">
    <text evidence="1">The sequence shown here is derived from an EMBL/GenBank/DDBJ whole genome shotgun (WGS) entry which is preliminary data.</text>
</comment>
<evidence type="ECO:0000313" key="1">
    <source>
        <dbReference type="EMBL" id="GAG80015.1"/>
    </source>
</evidence>
<accession>X1AC79</accession>
<dbReference type="EMBL" id="BART01011041">
    <property type="protein sequence ID" value="GAG80015.1"/>
    <property type="molecule type" value="Genomic_DNA"/>
</dbReference>
<name>X1AC79_9ZZZZ</name>
<feature type="non-terminal residue" evidence="1">
    <location>
        <position position="1"/>
    </location>
</feature>
<protein>
    <submittedName>
        <fullName evidence="1">Uncharacterized protein</fullName>
    </submittedName>
</protein>
<proteinExistence type="predicted"/>
<sequence>VGDKLSEYCNELVERIDEYSKDRGISKSSVLDIEDFMRWLEAKHYDWMSCV</sequence>
<reference evidence="1" key="1">
    <citation type="journal article" date="2014" name="Front. Microbiol.">
        <title>High frequency of phylogenetically diverse reductive dehalogenase-homologous genes in deep subseafloor sedimentary metagenomes.</title>
        <authorList>
            <person name="Kawai M."/>
            <person name="Futagami T."/>
            <person name="Toyoda A."/>
            <person name="Takaki Y."/>
            <person name="Nishi S."/>
            <person name="Hori S."/>
            <person name="Arai W."/>
            <person name="Tsubouchi T."/>
            <person name="Morono Y."/>
            <person name="Uchiyama I."/>
            <person name="Ito T."/>
            <person name="Fujiyama A."/>
            <person name="Inagaki F."/>
            <person name="Takami H."/>
        </authorList>
    </citation>
    <scope>NUCLEOTIDE SEQUENCE</scope>
    <source>
        <strain evidence="1">Expedition CK06-06</strain>
    </source>
</reference>
<organism evidence="1">
    <name type="scientific">marine sediment metagenome</name>
    <dbReference type="NCBI Taxonomy" id="412755"/>
    <lineage>
        <taxon>unclassified sequences</taxon>
        <taxon>metagenomes</taxon>
        <taxon>ecological metagenomes</taxon>
    </lineage>
</organism>